<evidence type="ECO:0000313" key="1">
    <source>
        <dbReference type="EMBL" id="KAK8174192.1"/>
    </source>
</evidence>
<reference evidence="1 2" key="1">
    <citation type="journal article" date="2022" name="G3 (Bethesda)">
        <title>Enemy or ally: a genomic approach to elucidate the lifestyle of Phyllosticta citrichinaensis.</title>
        <authorList>
            <person name="Buijs V.A."/>
            <person name="Groenewald J.Z."/>
            <person name="Haridas S."/>
            <person name="LaButti K.M."/>
            <person name="Lipzen A."/>
            <person name="Martin F.M."/>
            <person name="Barry K."/>
            <person name="Grigoriev I.V."/>
            <person name="Crous P.W."/>
            <person name="Seidl M.F."/>
        </authorList>
    </citation>
    <scope>NUCLEOTIDE SEQUENCE [LARGE SCALE GENOMIC DNA]</scope>
    <source>
        <strain evidence="1 2">CBS 129764</strain>
    </source>
</reference>
<dbReference type="Proteomes" id="UP001456524">
    <property type="component" value="Unassembled WGS sequence"/>
</dbReference>
<protein>
    <submittedName>
        <fullName evidence="1">Uncharacterized protein</fullName>
    </submittedName>
</protein>
<name>A0ABR1Y146_9PEZI</name>
<accession>A0ABR1Y146</accession>
<gene>
    <name evidence="1" type="ORF">IWX90DRAFT_500539</name>
</gene>
<organism evidence="1 2">
    <name type="scientific">Phyllosticta citrichinensis</name>
    <dbReference type="NCBI Taxonomy" id="1130410"/>
    <lineage>
        <taxon>Eukaryota</taxon>
        <taxon>Fungi</taxon>
        <taxon>Dikarya</taxon>
        <taxon>Ascomycota</taxon>
        <taxon>Pezizomycotina</taxon>
        <taxon>Dothideomycetes</taxon>
        <taxon>Dothideomycetes incertae sedis</taxon>
        <taxon>Botryosphaeriales</taxon>
        <taxon>Phyllostictaceae</taxon>
        <taxon>Phyllosticta</taxon>
    </lineage>
</organism>
<keyword evidence="2" id="KW-1185">Reference proteome</keyword>
<sequence length="206" mass="23329">MAAFTVIQESAPPRMTYLSMNELEHGGFITSYRGDVQHNILATPHVHAGPDHLVVVLTLRLHPRNTGSYRVPYQPPANLHDALEPPRKRFTIICSQLPPVIRLFRALQRQPGDVDRPTQIQPPFNMATARLLRAFDVVEVNMRFWRPSGGVPAVDVETWTCKAHEVNVWVPYDPHMRPTEVRFARFDGLAPTAGDPNPLVIQESEF</sequence>
<comment type="caution">
    <text evidence="1">The sequence shown here is derived from an EMBL/GenBank/DDBJ whole genome shotgun (WGS) entry which is preliminary data.</text>
</comment>
<proteinExistence type="predicted"/>
<evidence type="ECO:0000313" key="2">
    <source>
        <dbReference type="Proteomes" id="UP001456524"/>
    </source>
</evidence>
<dbReference type="EMBL" id="JBBWUH010000003">
    <property type="protein sequence ID" value="KAK8174192.1"/>
    <property type="molecule type" value="Genomic_DNA"/>
</dbReference>